<feature type="domain" description="UspA" evidence="5">
    <location>
        <begin position="152"/>
        <end position="298"/>
    </location>
</feature>
<evidence type="ECO:0000256" key="1">
    <source>
        <dbReference type="ARBA" id="ARBA00004496"/>
    </source>
</evidence>
<dbReference type="InterPro" id="IPR006015">
    <property type="entry name" value="Universal_stress_UspA"/>
</dbReference>
<dbReference type="Gene3D" id="3.40.50.12370">
    <property type="match status" value="1"/>
</dbReference>
<gene>
    <name evidence="6" type="ORF">J2T60_001133</name>
</gene>
<reference evidence="6 7" key="1">
    <citation type="submission" date="2022-03" db="EMBL/GenBank/DDBJ databases">
        <title>Genomic Encyclopedia of Type Strains, Phase III (KMG-III): the genomes of soil and plant-associated and newly described type strains.</title>
        <authorList>
            <person name="Whitman W."/>
        </authorList>
    </citation>
    <scope>NUCLEOTIDE SEQUENCE [LARGE SCALE GENOMIC DNA]</scope>
    <source>
        <strain evidence="6 7">BSker1</strain>
    </source>
</reference>
<accession>A0ABT1G794</accession>
<comment type="caution">
    <text evidence="6">The sequence shown here is derived from an EMBL/GenBank/DDBJ whole genome shotgun (WGS) entry which is preliminary data.</text>
</comment>
<keyword evidence="3" id="KW-0963">Cytoplasm</keyword>
<comment type="function">
    <text evidence="4">Required for resistance to DNA-damaging agents.</text>
</comment>
<evidence type="ECO:0000256" key="3">
    <source>
        <dbReference type="ARBA" id="ARBA00022490"/>
    </source>
</evidence>
<sequence length="312" mass="34089">MKQIQHIAAAIRDDGPTGGALDRAVDMARRSGAELSLFVLAWDKSVGRNPFARRETVDRAIADHVADRRQWLQKQMEPLKAEGLKVHGEVIWADSISREIIKMALALTPDLIVKDAETGPRKGWAPADWRLLRHCPVPLMLVQSRPSPSIQRVLAALDPMHAWGKPESLDGSILDAAQGMSELYQAELHVGHAMEALPSLLGQHMAAEVDTVESAHKAYRESQRQALDEACSGSGVDTSHVHQREGAPEKVIPVLADDIRADLLVLGTVNRRGLKRAVIGSTAEAILDQVGCDVLAVKPDGFVSDYEKLKDE</sequence>
<proteinExistence type="inferred from homology"/>
<dbReference type="PRINTS" id="PR01438">
    <property type="entry name" value="UNVRSLSTRESS"/>
</dbReference>
<dbReference type="SUPFAM" id="SSF52402">
    <property type="entry name" value="Adenine nucleotide alpha hydrolases-like"/>
    <property type="match status" value="2"/>
</dbReference>
<dbReference type="PANTHER" id="PTHR47892">
    <property type="entry name" value="UNIVERSAL STRESS PROTEIN E"/>
    <property type="match status" value="1"/>
</dbReference>
<evidence type="ECO:0000256" key="4">
    <source>
        <dbReference type="ARBA" id="ARBA00037131"/>
    </source>
</evidence>
<dbReference type="Proteomes" id="UP001523550">
    <property type="component" value="Unassembled WGS sequence"/>
</dbReference>
<name>A0ABT1G794_9GAMM</name>
<comment type="subcellular location">
    <subcellularLocation>
        <location evidence="1">Cytoplasm</location>
    </subcellularLocation>
</comment>
<evidence type="ECO:0000259" key="5">
    <source>
        <dbReference type="Pfam" id="PF00582"/>
    </source>
</evidence>
<evidence type="ECO:0000313" key="6">
    <source>
        <dbReference type="EMBL" id="MCP1727168.1"/>
    </source>
</evidence>
<feature type="domain" description="UspA" evidence="5">
    <location>
        <begin position="5"/>
        <end position="142"/>
    </location>
</feature>
<protein>
    <submittedName>
        <fullName evidence="6">Universal stress protein E</fullName>
    </submittedName>
</protein>
<dbReference type="PANTHER" id="PTHR47892:SF1">
    <property type="entry name" value="UNIVERSAL STRESS PROTEIN E"/>
    <property type="match status" value="1"/>
</dbReference>
<evidence type="ECO:0000313" key="7">
    <source>
        <dbReference type="Proteomes" id="UP001523550"/>
    </source>
</evidence>
<dbReference type="InterPro" id="IPR006016">
    <property type="entry name" value="UspA"/>
</dbReference>
<organism evidence="6 7">
    <name type="scientific">Natronospira proteinivora</name>
    <dbReference type="NCBI Taxonomy" id="1807133"/>
    <lineage>
        <taxon>Bacteria</taxon>
        <taxon>Pseudomonadati</taxon>
        <taxon>Pseudomonadota</taxon>
        <taxon>Gammaproteobacteria</taxon>
        <taxon>Natronospirales</taxon>
        <taxon>Natronospiraceae</taxon>
        <taxon>Natronospira</taxon>
    </lineage>
</organism>
<evidence type="ECO:0000256" key="2">
    <source>
        <dbReference type="ARBA" id="ARBA00008791"/>
    </source>
</evidence>
<dbReference type="RefSeq" id="WP_253446643.1">
    <property type="nucleotide sequence ID" value="NZ_JALJYF010000001.1"/>
</dbReference>
<comment type="similarity">
    <text evidence="2">Belongs to the universal stress protein A family.</text>
</comment>
<keyword evidence="7" id="KW-1185">Reference proteome</keyword>
<dbReference type="Pfam" id="PF00582">
    <property type="entry name" value="Usp"/>
    <property type="match status" value="2"/>
</dbReference>
<dbReference type="EMBL" id="JALJYF010000001">
    <property type="protein sequence ID" value="MCP1727168.1"/>
    <property type="molecule type" value="Genomic_DNA"/>
</dbReference>